<name>A0AAX6LH06_LACPE</name>
<dbReference type="EMBL" id="JAPEQV010000017">
    <property type="protein sequence ID" value="MDF2313815.1"/>
    <property type="molecule type" value="Genomic_DNA"/>
</dbReference>
<protein>
    <submittedName>
        <fullName evidence="2">ImmA/IrrE family metallo-endopeptidase</fullName>
    </submittedName>
</protein>
<organism evidence="2 3">
    <name type="scientific">Lactiplantibacillus pentosus</name>
    <name type="common">Lactobacillus pentosus</name>
    <dbReference type="NCBI Taxonomy" id="1589"/>
    <lineage>
        <taxon>Bacteria</taxon>
        <taxon>Bacillati</taxon>
        <taxon>Bacillota</taxon>
        <taxon>Bacilli</taxon>
        <taxon>Lactobacillales</taxon>
        <taxon>Lactobacillaceae</taxon>
        <taxon>Lactiplantibacillus</taxon>
    </lineage>
</organism>
<gene>
    <name evidence="2" type="ORF">OOJ94_13405</name>
</gene>
<dbReference type="AlphaFoldDB" id="A0AAX6LH06"/>
<dbReference type="Proteomes" id="UP001151834">
    <property type="component" value="Unassembled WGS sequence"/>
</dbReference>
<comment type="caution">
    <text evidence="2">The sequence shown here is derived from an EMBL/GenBank/DDBJ whole genome shotgun (WGS) entry which is preliminary data.</text>
</comment>
<accession>A0AAX6LH06</accession>
<reference evidence="2" key="2">
    <citation type="journal article" date="2023" name="Front Nutr">
        <title>Lactiplantibacillus pentosus P2020 protects the hyperuricemia and renal inflammation in mice.</title>
        <authorList>
            <person name="Wang Z."/>
            <person name="Song L."/>
            <person name="Li X."/>
            <person name="Xiao Y."/>
            <person name="Huang Y."/>
            <person name="Zhang Y."/>
            <person name="Li J."/>
            <person name="Li M."/>
            <person name="Ren Z."/>
        </authorList>
    </citation>
    <scope>NUCLEOTIDE SEQUENCE</scope>
    <source>
        <strain evidence="2">P2000</strain>
    </source>
</reference>
<dbReference type="Gene3D" id="1.10.10.2910">
    <property type="match status" value="1"/>
</dbReference>
<feature type="domain" description="IrrE N-terminal-like" evidence="1">
    <location>
        <begin position="24"/>
        <end position="115"/>
    </location>
</feature>
<dbReference type="RefSeq" id="WP_260196921.1">
    <property type="nucleotide sequence ID" value="NZ_JAPEQV010000017.1"/>
</dbReference>
<evidence type="ECO:0000259" key="1">
    <source>
        <dbReference type="Pfam" id="PF06114"/>
    </source>
</evidence>
<proteinExistence type="predicted"/>
<reference evidence="2" key="1">
    <citation type="submission" date="2022-11" db="EMBL/GenBank/DDBJ databases">
        <authorList>
            <person name="Wang Z."/>
        </authorList>
    </citation>
    <scope>NUCLEOTIDE SEQUENCE</scope>
    <source>
        <strain evidence="2">P2000</strain>
    </source>
</reference>
<dbReference type="Pfam" id="PF06114">
    <property type="entry name" value="Peptidase_M78"/>
    <property type="match status" value="1"/>
</dbReference>
<evidence type="ECO:0000313" key="3">
    <source>
        <dbReference type="Proteomes" id="UP001151834"/>
    </source>
</evidence>
<dbReference type="InterPro" id="IPR010359">
    <property type="entry name" value="IrrE_HExxH"/>
</dbReference>
<evidence type="ECO:0000313" key="2">
    <source>
        <dbReference type="EMBL" id="MDF2313815.1"/>
    </source>
</evidence>
<sequence length="138" mass="15877">MDRVKDIVKTIVNRYHTADPFVIAEKLNIQVEWCDFGAMPLGKNAYDNQEPIILLNNSIKHTPTQYFILGHELGHVIFHEGLIGYYTSVKHGHSKFEREADEFSVGLMGMLFIEENGHIPYSYRELAYQYGVPSDIDD</sequence>